<dbReference type="NCBIfam" id="TIGR00745">
    <property type="entry name" value="apbA_panE"/>
    <property type="match status" value="1"/>
</dbReference>
<dbReference type="PANTHER" id="PTHR21708">
    <property type="entry name" value="PROBABLE 2-DEHYDROPANTOATE 2-REDUCTASE"/>
    <property type="match status" value="1"/>
</dbReference>
<dbReference type="InterPro" id="IPR036291">
    <property type="entry name" value="NAD(P)-bd_dom_sf"/>
</dbReference>
<dbReference type="AlphaFoldDB" id="A0A9P6TZK4"/>
<dbReference type="EMBL" id="JAAAJB010000544">
    <property type="protein sequence ID" value="KAG0254014.1"/>
    <property type="molecule type" value="Genomic_DNA"/>
</dbReference>
<dbReference type="GO" id="GO:0008677">
    <property type="term" value="F:2-dehydropantoate 2-reductase activity"/>
    <property type="evidence" value="ECO:0007669"/>
    <property type="project" value="UniProtKB-EC"/>
</dbReference>
<dbReference type="Gene3D" id="3.40.50.720">
    <property type="entry name" value="NAD(P)-binding Rossmann-like Domain"/>
    <property type="match status" value="1"/>
</dbReference>
<dbReference type="OrthoDB" id="3609at2759"/>
<proteinExistence type="inferred from homology"/>
<comment type="similarity">
    <text evidence="1 4">Belongs to the ketopantoate reductase family.</text>
</comment>
<organism evidence="7 8">
    <name type="scientific">Actinomortierella ambigua</name>
    <dbReference type="NCBI Taxonomy" id="1343610"/>
    <lineage>
        <taxon>Eukaryota</taxon>
        <taxon>Fungi</taxon>
        <taxon>Fungi incertae sedis</taxon>
        <taxon>Mucoromycota</taxon>
        <taxon>Mortierellomycotina</taxon>
        <taxon>Mortierellomycetes</taxon>
        <taxon>Mortierellales</taxon>
        <taxon>Mortierellaceae</taxon>
        <taxon>Actinomortierella</taxon>
    </lineage>
</organism>
<dbReference type="SUPFAM" id="SSF48179">
    <property type="entry name" value="6-phosphogluconate dehydrogenase C-terminal domain-like"/>
    <property type="match status" value="1"/>
</dbReference>
<dbReference type="InterPro" id="IPR051402">
    <property type="entry name" value="KPR-Related"/>
</dbReference>
<evidence type="ECO:0000259" key="5">
    <source>
        <dbReference type="Pfam" id="PF02558"/>
    </source>
</evidence>
<feature type="domain" description="Ketopantoate reductase N-terminal" evidence="5">
    <location>
        <begin position="11"/>
        <end position="164"/>
    </location>
</feature>
<keyword evidence="3 4" id="KW-0560">Oxidoreductase</keyword>
<evidence type="ECO:0000256" key="1">
    <source>
        <dbReference type="ARBA" id="ARBA00007870"/>
    </source>
</evidence>
<accession>A0A9P6TZK4</accession>
<dbReference type="InterPro" id="IPR008927">
    <property type="entry name" value="6-PGluconate_DH-like_C_sf"/>
</dbReference>
<keyword evidence="8" id="KW-1185">Reference proteome</keyword>
<evidence type="ECO:0000256" key="3">
    <source>
        <dbReference type="ARBA" id="ARBA00023002"/>
    </source>
</evidence>
<evidence type="ECO:0000256" key="2">
    <source>
        <dbReference type="ARBA" id="ARBA00022857"/>
    </source>
</evidence>
<comment type="function">
    <text evidence="4">Catalyzes the NADPH-dependent reduction of ketopantoate into pantoic acid.</text>
</comment>
<sequence>MTTSSQPRVRILTIGTGAIGAYYTWVIQRCGRTIITAVCRSNYEAVKAGGIEIQTTAWGEGPHIFKPDHVVNTVPAETYDYIIVCMKFLPKTYDIAAIIEPAVKASPNASIVLIQNGLGVEEPIQKRFPRNPILSAVAYIGVTQNTLGVVYHSGKTQRIIVGLFKPVEGNDGQRALEEFGDLCRDGGLETIVTDDIQNYRWQKLVWNAAMNPACIVSGLWTVSNVLSDEKWEKIALTTKKEITALATALGYKMPDNLVERSMITSRSLADGYKASMIVDLEAGRPIELEAIITNPIHIAEEKQLLHLIPTWYGLYKDMMVYLEQRSKV</sequence>
<dbReference type="Gene3D" id="1.10.1040.10">
    <property type="entry name" value="N-(1-d-carboxylethyl)-l-norvaline Dehydrogenase, domain 2"/>
    <property type="match status" value="1"/>
</dbReference>
<dbReference type="Proteomes" id="UP000807716">
    <property type="component" value="Unassembled WGS sequence"/>
</dbReference>
<reference evidence="7" key="1">
    <citation type="journal article" date="2020" name="Fungal Divers.">
        <title>Resolving the Mortierellaceae phylogeny through synthesis of multi-gene phylogenetics and phylogenomics.</title>
        <authorList>
            <person name="Vandepol N."/>
            <person name="Liber J."/>
            <person name="Desiro A."/>
            <person name="Na H."/>
            <person name="Kennedy M."/>
            <person name="Barry K."/>
            <person name="Grigoriev I.V."/>
            <person name="Miller A.N."/>
            <person name="O'Donnell K."/>
            <person name="Stajich J.E."/>
            <person name="Bonito G."/>
        </authorList>
    </citation>
    <scope>NUCLEOTIDE SEQUENCE</scope>
    <source>
        <strain evidence="7">BC1065</strain>
    </source>
</reference>
<dbReference type="InterPro" id="IPR003710">
    <property type="entry name" value="ApbA"/>
</dbReference>
<feature type="domain" description="Ketopantoate reductase C-terminal" evidence="6">
    <location>
        <begin position="195"/>
        <end position="303"/>
    </location>
</feature>
<comment type="catalytic activity">
    <reaction evidence="4">
        <text>(R)-pantoate + NADP(+) = 2-dehydropantoate + NADPH + H(+)</text>
        <dbReference type="Rhea" id="RHEA:16233"/>
        <dbReference type="ChEBI" id="CHEBI:11561"/>
        <dbReference type="ChEBI" id="CHEBI:15378"/>
        <dbReference type="ChEBI" id="CHEBI:15980"/>
        <dbReference type="ChEBI" id="CHEBI:57783"/>
        <dbReference type="ChEBI" id="CHEBI:58349"/>
        <dbReference type="EC" id="1.1.1.169"/>
    </reaction>
</comment>
<dbReference type="GO" id="GO:0015940">
    <property type="term" value="P:pantothenate biosynthetic process"/>
    <property type="evidence" value="ECO:0007669"/>
    <property type="project" value="InterPro"/>
</dbReference>
<dbReference type="InterPro" id="IPR013328">
    <property type="entry name" value="6PGD_dom2"/>
</dbReference>
<dbReference type="InterPro" id="IPR013332">
    <property type="entry name" value="KPR_N"/>
</dbReference>
<dbReference type="GO" id="GO:0005737">
    <property type="term" value="C:cytoplasm"/>
    <property type="evidence" value="ECO:0007669"/>
    <property type="project" value="TreeGrafter"/>
</dbReference>
<name>A0A9P6TZK4_9FUNG</name>
<protein>
    <recommendedName>
        <fullName evidence="4">2-dehydropantoate 2-reductase</fullName>
        <ecNumber evidence="4">1.1.1.169</ecNumber>
    </recommendedName>
    <alternativeName>
        <fullName evidence="4">Ketopantoate reductase</fullName>
    </alternativeName>
</protein>
<dbReference type="SUPFAM" id="SSF51735">
    <property type="entry name" value="NAD(P)-binding Rossmann-fold domains"/>
    <property type="match status" value="1"/>
</dbReference>
<dbReference type="FunFam" id="1.10.1040.10:FF:000017">
    <property type="entry name" value="2-dehydropantoate 2-reductase"/>
    <property type="match status" value="1"/>
</dbReference>
<dbReference type="PANTHER" id="PTHR21708:SF26">
    <property type="entry name" value="2-DEHYDROPANTOATE 2-REDUCTASE"/>
    <property type="match status" value="1"/>
</dbReference>
<evidence type="ECO:0000256" key="4">
    <source>
        <dbReference type="RuleBase" id="RU362068"/>
    </source>
</evidence>
<evidence type="ECO:0000313" key="8">
    <source>
        <dbReference type="Proteomes" id="UP000807716"/>
    </source>
</evidence>
<comment type="caution">
    <text evidence="7">The sequence shown here is derived from an EMBL/GenBank/DDBJ whole genome shotgun (WGS) entry which is preliminary data.</text>
</comment>
<keyword evidence="2 4" id="KW-0521">NADP</keyword>
<dbReference type="Pfam" id="PF02558">
    <property type="entry name" value="ApbA"/>
    <property type="match status" value="1"/>
</dbReference>
<dbReference type="InterPro" id="IPR013752">
    <property type="entry name" value="KPA_reductase"/>
</dbReference>
<evidence type="ECO:0000313" key="7">
    <source>
        <dbReference type="EMBL" id="KAG0254014.1"/>
    </source>
</evidence>
<dbReference type="EC" id="1.1.1.169" evidence="4"/>
<dbReference type="Pfam" id="PF08546">
    <property type="entry name" value="ApbA_C"/>
    <property type="match status" value="1"/>
</dbReference>
<gene>
    <name evidence="7" type="ORF">DFQ27_007091</name>
</gene>
<evidence type="ECO:0000259" key="6">
    <source>
        <dbReference type="Pfam" id="PF08546"/>
    </source>
</evidence>